<dbReference type="AlphaFoldDB" id="A0A140DT62"/>
<keyword evidence="2" id="KW-1185">Reference proteome</keyword>
<sequence length="37" mass="4577">MDTPHFNQKLYHAAVGRGYELRYDWEKEQENDTHCFF</sequence>
<evidence type="ECO:0000313" key="1">
    <source>
        <dbReference type="EMBL" id="AMK53839.1"/>
    </source>
</evidence>
<dbReference type="KEGG" id="fro:AALO17_07050"/>
<name>A0A140DT62_9FIRM</name>
<protein>
    <submittedName>
        <fullName evidence="1">Uncharacterized protein</fullName>
    </submittedName>
</protein>
<organism evidence="1 2">
    <name type="scientific">Faecalibaculum rodentium</name>
    <dbReference type="NCBI Taxonomy" id="1702221"/>
    <lineage>
        <taxon>Bacteria</taxon>
        <taxon>Bacillati</taxon>
        <taxon>Bacillota</taxon>
        <taxon>Erysipelotrichia</taxon>
        <taxon>Erysipelotrichales</taxon>
        <taxon>Erysipelotrichaceae</taxon>
        <taxon>Faecalibaculum</taxon>
    </lineage>
</organism>
<proteinExistence type="predicted"/>
<dbReference type="Proteomes" id="UP000069771">
    <property type="component" value="Chromosome"/>
</dbReference>
<gene>
    <name evidence="1" type="ORF">AALO17_07050</name>
</gene>
<dbReference type="EMBL" id="CP011391">
    <property type="protein sequence ID" value="AMK53839.1"/>
    <property type="molecule type" value="Genomic_DNA"/>
</dbReference>
<accession>A0A140DT62</accession>
<evidence type="ECO:0000313" key="2">
    <source>
        <dbReference type="Proteomes" id="UP000069771"/>
    </source>
</evidence>
<reference evidence="1 2" key="1">
    <citation type="journal article" date="2016" name="Gut Pathog.">
        <title>Whole genome sequencing of "Faecalibaculum rodentium" ALO17, isolated from C57BL/6J laboratory mouse feces.</title>
        <authorList>
            <person name="Lim S."/>
            <person name="Chang D.H."/>
            <person name="Ahn S."/>
            <person name="Kim B.C."/>
        </authorList>
    </citation>
    <scope>NUCLEOTIDE SEQUENCE [LARGE SCALE GENOMIC DNA]</scope>
    <source>
        <strain evidence="1 2">Alo17</strain>
    </source>
</reference>